<evidence type="ECO:0000256" key="16">
    <source>
        <dbReference type="ARBA" id="ARBA00049551"/>
    </source>
</evidence>
<feature type="transmembrane region" description="Helical" evidence="17">
    <location>
        <begin position="406"/>
        <end position="425"/>
    </location>
</feature>
<feature type="domain" description="NADH:ubiquinone oxidoreductase chain 4 N-terminal" evidence="19">
    <location>
        <begin position="1"/>
        <end position="112"/>
    </location>
</feature>
<evidence type="ECO:0000256" key="8">
    <source>
        <dbReference type="ARBA" id="ARBA00022692"/>
    </source>
</evidence>
<dbReference type="EMBL" id="OK104787">
    <property type="protein sequence ID" value="UGN61610.1"/>
    <property type="molecule type" value="Genomic_DNA"/>
</dbReference>
<feature type="transmembrane region" description="Helical" evidence="17">
    <location>
        <begin position="255"/>
        <end position="275"/>
    </location>
</feature>
<evidence type="ECO:0000256" key="6">
    <source>
        <dbReference type="ARBA" id="ARBA00022448"/>
    </source>
</evidence>
<keyword evidence="9" id="KW-1278">Translocase</keyword>
<accession>A0A8K1TMZ6</accession>
<feature type="transmembrane region" description="Helical" evidence="17">
    <location>
        <begin position="344"/>
        <end position="365"/>
    </location>
</feature>
<dbReference type="AlphaFoldDB" id="A0A8K1TMZ6"/>
<dbReference type="Pfam" id="PF00361">
    <property type="entry name" value="Proton_antipo_M"/>
    <property type="match status" value="1"/>
</dbReference>
<dbReference type="GO" id="GO:0048039">
    <property type="term" value="F:ubiquinone binding"/>
    <property type="evidence" value="ECO:0007669"/>
    <property type="project" value="TreeGrafter"/>
</dbReference>
<comment type="similarity">
    <text evidence="3 17">Belongs to the complex I subunit 4 family.</text>
</comment>
<protein>
    <recommendedName>
        <fullName evidence="5 17">NADH-ubiquinone oxidoreductase chain 4</fullName>
        <ecNumber evidence="4 17">7.1.1.2</ecNumber>
    </recommendedName>
</protein>
<evidence type="ECO:0000256" key="14">
    <source>
        <dbReference type="ARBA" id="ARBA00023128"/>
    </source>
</evidence>
<feature type="transmembrane region" description="Helical" evidence="17">
    <location>
        <begin position="95"/>
        <end position="115"/>
    </location>
</feature>
<evidence type="ECO:0000256" key="3">
    <source>
        <dbReference type="ARBA" id="ARBA00009025"/>
    </source>
</evidence>
<comment type="subcellular location">
    <subcellularLocation>
        <location evidence="2 17">Mitochondrion membrane</location>
        <topology evidence="2 17">Multi-pass membrane protein</topology>
    </subcellularLocation>
</comment>
<evidence type="ECO:0000313" key="20">
    <source>
        <dbReference type="EMBL" id="UGN61610.1"/>
    </source>
</evidence>
<evidence type="ECO:0000259" key="19">
    <source>
        <dbReference type="Pfam" id="PF01059"/>
    </source>
</evidence>
<proteinExistence type="inferred from homology"/>
<feature type="transmembrane region" description="Helical" evidence="17">
    <location>
        <begin position="189"/>
        <end position="211"/>
    </location>
</feature>
<keyword evidence="12 17" id="KW-0520">NAD</keyword>
<feature type="transmembrane region" description="Helical" evidence="17">
    <location>
        <begin position="148"/>
        <end position="169"/>
    </location>
</feature>
<comment type="function">
    <text evidence="1">Core subunit of the mitochondrial membrane respiratory chain NADH dehydrogenase (Complex I) that is believed to belong to the minimal assembly required for catalysis. Complex I functions in the transfer of electrons from NADH to the respiratory chain. The immediate electron acceptor for the enzyme is believed to be ubiquinone.</text>
</comment>
<evidence type="ECO:0000256" key="10">
    <source>
        <dbReference type="ARBA" id="ARBA00022982"/>
    </source>
</evidence>
<feature type="transmembrane region" description="Helical" evidence="17">
    <location>
        <begin position="223"/>
        <end position="243"/>
    </location>
</feature>
<evidence type="ECO:0000256" key="5">
    <source>
        <dbReference type="ARBA" id="ARBA00021006"/>
    </source>
</evidence>
<dbReference type="InterPro" id="IPR001750">
    <property type="entry name" value="ND/Mrp_TM"/>
</dbReference>
<keyword evidence="11 17" id="KW-1133">Transmembrane helix</keyword>
<dbReference type="Pfam" id="PF01059">
    <property type="entry name" value="Oxidored_q5_N"/>
    <property type="match status" value="1"/>
</dbReference>
<evidence type="ECO:0000256" key="1">
    <source>
        <dbReference type="ARBA" id="ARBA00003257"/>
    </source>
</evidence>
<feature type="transmembrane region" description="Helical" evidence="17">
    <location>
        <begin position="282"/>
        <end position="305"/>
    </location>
</feature>
<dbReference type="GO" id="GO:0042773">
    <property type="term" value="P:ATP synthesis coupled electron transport"/>
    <property type="evidence" value="ECO:0007669"/>
    <property type="project" value="InterPro"/>
</dbReference>
<feature type="transmembrane region" description="Helical" evidence="17">
    <location>
        <begin position="311"/>
        <end position="332"/>
    </location>
</feature>
<dbReference type="GO" id="GO:0015990">
    <property type="term" value="P:electron transport coupled proton transport"/>
    <property type="evidence" value="ECO:0007669"/>
    <property type="project" value="TreeGrafter"/>
</dbReference>
<evidence type="ECO:0000256" key="7">
    <source>
        <dbReference type="ARBA" id="ARBA00022660"/>
    </source>
</evidence>
<gene>
    <name evidence="20" type="primary">ND4</name>
</gene>
<keyword evidence="6 17" id="KW-0813">Transport</keyword>
<feature type="transmembrane region" description="Helical" evidence="17">
    <location>
        <begin position="65"/>
        <end position="83"/>
    </location>
</feature>
<evidence type="ECO:0000256" key="4">
    <source>
        <dbReference type="ARBA" id="ARBA00012944"/>
    </source>
</evidence>
<evidence type="ECO:0000256" key="17">
    <source>
        <dbReference type="RuleBase" id="RU003297"/>
    </source>
</evidence>
<keyword evidence="15 17" id="KW-0472">Membrane</keyword>
<keyword evidence="14 17" id="KW-0496">Mitochondrion</keyword>
<evidence type="ECO:0000256" key="13">
    <source>
        <dbReference type="ARBA" id="ARBA00023075"/>
    </source>
</evidence>
<dbReference type="GO" id="GO:0008137">
    <property type="term" value="F:NADH dehydrogenase (ubiquinone) activity"/>
    <property type="evidence" value="ECO:0007669"/>
    <property type="project" value="UniProtKB-UniRule"/>
</dbReference>
<dbReference type="PRINTS" id="PR01437">
    <property type="entry name" value="NUOXDRDTASE4"/>
</dbReference>
<evidence type="ECO:0000256" key="2">
    <source>
        <dbReference type="ARBA" id="ARBA00004225"/>
    </source>
</evidence>
<dbReference type="EC" id="7.1.1.2" evidence="4 17"/>
<evidence type="ECO:0000256" key="12">
    <source>
        <dbReference type="ARBA" id="ARBA00023027"/>
    </source>
</evidence>
<comment type="function">
    <text evidence="17">Core subunit of the mitochondrial membrane respiratory chain NADH dehydrogenase (Complex I) which catalyzes electron transfer from NADH through the respiratory chain, using ubiquinone as an electron acceptor. Essential for the catalytic activity and assembly of complex I.</text>
</comment>
<evidence type="ECO:0000259" key="18">
    <source>
        <dbReference type="Pfam" id="PF00361"/>
    </source>
</evidence>
<keyword evidence="10 17" id="KW-0249">Electron transport</keyword>
<evidence type="ECO:0000256" key="11">
    <source>
        <dbReference type="ARBA" id="ARBA00022989"/>
    </source>
</evidence>
<feature type="transmembrane region" description="Helical" evidence="17">
    <location>
        <begin position="377"/>
        <end position="399"/>
    </location>
</feature>
<reference evidence="20" key="1">
    <citation type="submission" date="2021-09" db="EMBL/GenBank/DDBJ databases">
        <title>The complete mitochondrial genome of Syrista parreysii (Spinola, 1843) (Hymenoptera: Cephidae) and phylogenetic analysis.</title>
        <authorList>
            <person name="Liu L."/>
            <person name="Sun Z."/>
            <person name="Niu G."/>
            <person name="Wei M."/>
        </authorList>
    </citation>
    <scope>NUCLEOTIDE SEQUENCE</scope>
</reference>
<keyword evidence="8 17" id="KW-0812">Transmembrane</keyword>
<sequence>MMKYLFLIVSIVVTFFFFKNKNIMFNIIFQNLFILVMIMFYINYAHMNLNLLDYYSINSMFGVDYFSFWMIMLSFWIIILMMLASMSVVNSNKFLFIFIMNLMFMILMLIMTFSVLNFMSFYLLFESCLIPTLFLILGWGYQVERIQAGIYMMMYTMFFSLPLLFILFYVAEDLGSLDMIYINYNKAGAFESCFSMLVYTAFLVKVPMFMLHTWLPKAHVEAPVAGSMVLAGVMLKLGGYGIYRVVFAMEGCQEINFYIGCYSIIGAIYLSLVCLRQVDMKALVAYSSVVHMSLMIGGLMSMEYIGVQGALLMMISHGLCSSGLFCVVNMFYERSASRSLIINKGMLIYSPVMMFMWFMLCVDNMSAPPSLNLVSEIFLLISLVSWVPGVFLLLMMLLFLSGCYSLYLYAYVCYGKSLGVFSFKIFSVREYMLIIAHLFPLNLFILKIDMIL</sequence>
<dbReference type="InterPro" id="IPR000260">
    <property type="entry name" value="NADH4_N"/>
</dbReference>
<feature type="domain" description="NADH:quinone oxidoreductase/Mrp antiporter transmembrane" evidence="18">
    <location>
        <begin position="117"/>
        <end position="397"/>
    </location>
</feature>
<comment type="catalytic activity">
    <reaction evidence="16 17">
        <text>a ubiquinone + NADH + 5 H(+)(in) = a ubiquinol + NAD(+) + 4 H(+)(out)</text>
        <dbReference type="Rhea" id="RHEA:29091"/>
        <dbReference type="Rhea" id="RHEA-COMP:9565"/>
        <dbReference type="Rhea" id="RHEA-COMP:9566"/>
        <dbReference type="ChEBI" id="CHEBI:15378"/>
        <dbReference type="ChEBI" id="CHEBI:16389"/>
        <dbReference type="ChEBI" id="CHEBI:17976"/>
        <dbReference type="ChEBI" id="CHEBI:57540"/>
        <dbReference type="ChEBI" id="CHEBI:57945"/>
        <dbReference type="EC" id="7.1.1.2"/>
    </reaction>
</comment>
<dbReference type="GO" id="GO:0003954">
    <property type="term" value="F:NADH dehydrogenase activity"/>
    <property type="evidence" value="ECO:0007669"/>
    <property type="project" value="TreeGrafter"/>
</dbReference>
<dbReference type="PANTHER" id="PTHR43507">
    <property type="entry name" value="NADH-UBIQUINONE OXIDOREDUCTASE CHAIN 4"/>
    <property type="match status" value="1"/>
</dbReference>
<dbReference type="GO" id="GO:0031966">
    <property type="term" value="C:mitochondrial membrane"/>
    <property type="evidence" value="ECO:0007669"/>
    <property type="project" value="UniProtKB-SubCell"/>
</dbReference>
<name>A0A8K1TMZ6_9HYME</name>
<feature type="transmembrane region" description="Helical" evidence="17">
    <location>
        <begin position="121"/>
        <end position="141"/>
    </location>
</feature>
<dbReference type="InterPro" id="IPR003918">
    <property type="entry name" value="NADH_UbQ_OxRdtase"/>
</dbReference>
<organism evidence="20">
    <name type="scientific">Janus megamaculatus</name>
    <dbReference type="NCBI Taxonomy" id="2876199"/>
    <lineage>
        <taxon>Eukaryota</taxon>
        <taxon>Metazoa</taxon>
        <taxon>Ecdysozoa</taxon>
        <taxon>Arthropoda</taxon>
        <taxon>Hexapoda</taxon>
        <taxon>Insecta</taxon>
        <taxon>Pterygota</taxon>
        <taxon>Neoptera</taxon>
        <taxon>Endopterygota</taxon>
        <taxon>Hymenoptera</taxon>
        <taxon>Cephoidea</taxon>
        <taxon>Cephidae</taxon>
        <taxon>Janus</taxon>
    </lineage>
</organism>
<keyword evidence="13 17" id="KW-0830">Ubiquinone</keyword>
<keyword evidence="7 17" id="KW-0679">Respiratory chain</keyword>
<feature type="transmembrane region" description="Helical" evidence="17">
    <location>
        <begin position="23"/>
        <end position="45"/>
    </location>
</feature>
<dbReference type="PANTHER" id="PTHR43507:SF20">
    <property type="entry name" value="NADH-UBIQUINONE OXIDOREDUCTASE CHAIN 4"/>
    <property type="match status" value="1"/>
</dbReference>
<geneLocation type="mitochondrion" evidence="20"/>
<evidence type="ECO:0000256" key="9">
    <source>
        <dbReference type="ARBA" id="ARBA00022967"/>
    </source>
</evidence>
<evidence type="ECO:0000256" key="15">
    <source>
        <dbReference type="ARBA" id="ARBA00023136"/>
    </source>
</evidence>